<reference evidence="3 4" key="1">
    <citation type="submission" date="2012-02" db="EMBL/GenBank/DDBJ databases">
        <title>Complete genome sequence of Phycisphaera mikurensis NBRC 102666.</title>
        <authorList>
            <person name="Ankai A."/>
            <person name="Hosoyama A."/>
            <person name="Terui Y."/>
            <person name="Sekine M."/>
            <person name="Fukai R."/>
            <person name="Kato Y."/>
            <person name="Nakamura S."/>
            <person name="Yamada-Narita S."/>
            <person name="Kawakoshi A."/>
            <person name="Fukunaga Y."/>
            <person name="Yamazaki S."/>
            <person name="Fujita N."/>
        </authorList>
    </citation>
    <scope>NUCLEOTIDE SEQUENCE [LARGE SCALE GENOMIC DNA]</scope>
    <source>
        <strain evidence="4">NBRC 102666 / KCTC 22515 / FYK2301M01</strain>
    </source>
</reference>
<accession>I0IAX5</accession>
<dbReference type="EMBL" id="AP012338">
    <property type="protein sequence ID" value="BAM02413.1"/>
    <property type="molecule type" value="Genomic_DNA"/>
</dbReference>
<dbReference type="GO" id="GO:0052689">
    <property type="term" value="F:carboxylic ester hydrolase activity"/>
    <property type="evidence" value="ECO:0007669"/>
    <property type="project" value="UniProtKB-ARBA"/>
</dbReference>
<keyword evidence="4" id="KW-1185">Reference proteome</keyword>
<dbReference type="InterPro" id="IPR029058">
    <property type="entry name" value="AB_hydrolase_fold"/>
</dbReference>
<dbReference type="InterPro" id="IPR022742">
    <property type="entry name" value="Hydrolase_4"/>
</dbReference>
<dbReference type="HOGENOM" id="CLU_086603_0_0_0"/>
<dbReference type="InterPro" id="IPR050261">
    <property type="entry name" value="FrsA_esterase"/>
</dbReference>
<sequence>MPSAPLTSHRVPGACGLPILADARTPEKGTARATVLLGHGFKGYKEYGFLPRLGEVLAGAGFATVAFNFSHAGMTRPEGPFTREDLFALDTWNKQVADWHALLQAVRSGRIPGVPADRPVAFFGHSRGGLSALLAAARLAGDARPAAVVAAAAPADASRLSDADAATLRAGHAIESPSGRTGQTLRVLPSWLLEQDADPEGHDPVRAATTLGAAGVPLLVIHGTEDATVNPGDATRLAGAAGAAPVLVEGADHVFGAPNPMPRSVAASDATRRLFEETLRFLGSLAGTPR</sequence>
<dbReference type="AlphaFoldDB" id="I0IAX5"/>
<organism evidence="3 4">
    <name type="scientific">Phycisphaera mikurensis (strain NBRC 102666 / KCTC 22515 / FYK2301M01)</name>
    <dbReference type="NCBI Taxonomy" id="1142394"/>
    <lineage>
        <taxon>Bacteria</taxon>
        <taxon>Pseudomonadati</taxon>
        <taxon>Planctomycetota</taxon>
        <taxon>Phycisphaerae</taxon>
        <taxon>Phycisphaerales</taxon>
        <taxon>Phycisphaeraceae</taxon>
        <taxon>Phycisphaera</taxon>
    </lineage>
</organism>
<gene>
    <name evidence="3" type="ordered locus">PSMK_02540</name>
</gene>
<dbReference type="Pfam" id="PF12146">
    <property type="entry name" value="Hydrolase_4"/>
    <property type="match status" value="1"/>
</dbReference>
<dbReference type="PANTHER" id="PTHR22946">
    <property type="entry name" value="DIENELACTONE HYDROLASE DOMAIN-CONTAINING PROTEIN-RELATED"/>
    <property type="match status" value="1"/>
</dbReference>
<evidence type="ECO:0000313" key="4">
    <source>
        <dbReference type="Proteomes" id="UP000007881"/>
    </source>
</evidence>
<protein>
    <recommendedName>
        <fullName evidence="2">Serine aminopeptidase S33 domain-containing protein</fullName>
    </recommendedName>
</protein>
<keyword evidence="1" id="KW-0378">Hydrolase</keyword>
<name>I0IAX5_PHYMF</name>
<dbReference type="Gene3D" id="3.40.50.1820">
    <property type="entry name" value="alpha/beta hydrolase"/>
    <property type="match status" value="1"/>
</dbReference>
<dbReference type="KEGG" id="phm:PSMK_02540"/>
<dbReference type="Proteomes" id="UP000007881">
    <property type="component" value="Chromosome"/>
</dbReference>
<dbReference type="eggNOG" id="COG1073">
    <property type="taxonomic scope" value="Bacteria"/>
</dbReference>
<dbReference type="RefSeq" id="WP_014435633.1">
    <property type="nucleotide sequence ID" value="NC_017080.1"/>
</dbReference>
<dbReference type="SUPFAM" id="SSF53474">
    <property type="entry name" value="alpha/beta-Hydrolases"/>
    <property type="match status" value="1"/>
</dbReference>
<proteinExistence type="predicted"/>
<evidence type="ECO:0000259" key="2">
    <source>
        <dbReference type="Pfam" id="PF12146"/>
    </source>
</evidence>
<feature type="domain" description="Serine aminopeptidase S33" evidence="2">
    <location>
        <begin position="30"/>
        <end position="157"/>
    </location>
</feature>
<evidence type="ECO:0000313" key="3">
    <source>
        <dbReference type="EMBL" id="BAM02413.1"/>
    </source>
</evidence>
<evidence type="ECO:0000256" key="1">
    <source>
        <dbReference type="ARBA" id="ARBA00022801"/>
    </source>
</evidence>
<dbReference type="PANTHER" id="PTHR22946:SF9">
    <property type="entry name" value="POLYKETIDE TRANSFERASE AF380"/>
    <property type="match status" value="1"/>
</dbReference>